<dbReference type="GO" id="GO:0060271">
    <property type="term" value="P:cilium assembly"/>
    <property type="evidence" value="ECO:0007669"/>
    <property type="project" value="TreeGrafter"/>
</dbReference>
<name>A0A3S0ZDU2_ELYCH</name>
<dbReference type="GO" id="GO:0071539">
    <property type="term" value="P:protein localization to centrosome"/>
    <property type="evidence" value="ECO:0007669"/>
    <property type="project" value="TreeGrafter"/>
</dbReference>
<dbReference type="Proteomes" id="UP000271974">
    <property type="component" value="Unassembled WGS sequence"/>
</dbReference>
<dbReference type="STRING" id="188477.A0A3S0ZDU2"/>
<comment type="caution">
    <text evidence="2">The sequence shown here is derived from an EMBL/GenBank/DDBJ whole genome shotgun (WGS) entry which is preliminary data.</text>
</comment>
<dbReference type="GO" id="GO:0034451">
    <property type="term" value="C:centriolar satellite"/>
    <property type="evidence" value="ECO:0007669"/>
    <property type="project" value="TreeGrafter"/>
</dbReference>
<evidence type="ECO:0000259" key="1">
    <source>
        <dbReference type="Pfam" id="PF25339"/>
    </source>
</evidence>
<dbReference type="GO" id="GO:0061511">
    <property type="term" value="P:centriole elongation"/>
    <property type="evidence" value="ECO:0007669"/>
    <property type="project" value="TreeGrafter"/>
</dbReference>
<dbReference type="OrthoDB" id="6153860at2759"/>
<proteinExistence type="predicted"/>
<gene>
    <name evidence="2" type="ORF">EGW08_016873</name>
</gene>
<sequence>GADSLTHEVKVHTGLPPQVDGQIRCFCTLSVSQVIWTVPQPPGRAYVRVKWWGETGDGVLFRPFDIKKGSKSQRNFTTAKYAVRSGPLQFATYLKDMGSLKLDVLSAPKSDVCGQAQIPKLGQL</sequence>
<evidence type="ECO:0000313" key="3">
    <source>
        <dbReference type="Proteomes" id="UP000271974"/>
    </source>
</evidence>
<dbReference type="GO" id="GO:0005814">
    <property type="term" value="C:centriole"/>
    <property type="evidence" value="ECO:0007669"/>
    <property type="project" value="TreeGrafter"/>
</dbReference>
<dbReference type="Pfam" id="PF25339">
    <property type="entry name" value="C2_C2CD3_N"/>
    <property type="match status" value="1"/>
</dbReference>
<feature type="non-terminal residue" evidence="2">
    <location>
        <position position="124"/>
    </location>
</feature>
<keyword evidence="3" id="KW-1185">Reference proteome</keyword>
<dbReference type="EMBL" id="RQTK01000748">
    <property type="protein sequence ID" value="RUS75351.1"/>
    <property type="molecule type" value="Genomic_DNA"/>
</dbReference>
<reference evidence="2 3" key="1">
    <citation type="submission" date="2019-01" db="EMBL/GenBank/DDBJ databases">
        <title>A draft genome assembly of the solar-powered sea slug Elysia chlorotica.</title>
        <authorList>
            <person name="Cai H."/>
            <person name="Li Q."/>
            <person name="Fang X."/>
            <person name="Li J."/>
            <person name="Curtis N.E."/>
            <person name="Altenburger A."/>
            <person name="Shibata T."/>
            <person name="Feng M."/>
            <person name="Maeda T."/>
            <person name="Schwartz J.A."/>
            <person name="Shigenobu S."/>
            <person name="Lundholm N."/>
            <person name="Nishiyama T."/>
            <person name="Yang H."/>
            <person name="Hasebe M."/>
            <person name="Li S."/>
            <person name="Pierce S.K."/>
            <person name="Wang J."/>
        </authorList>
    </citation>
    <scope>NUCLEOTIDE SEQUENCE [LARGE SCALE GENOMIC DNA]</scope>
    <source>
        <strain evidence="2">EC2010</strain>
        <tissue evidence="2">Whole organism of an adult</tissue>
    </source>
</reference>
<dbReference type="AlphaFoldDB" id="A0A3S0ZDU2"/>
<feature type="domain" description="C2CD3 N-terminal C2" evidence="1">
    <location>
        <begin position="13"/>
        <end position="124"/>
    </location>
</feature>
<organism evidence="2 3">
    <name type="scientific">Elysia chlorotica</name>
    <name type="common">Eastern emerald elysia</name>
    <name type="synonym">Sea slug</name>
    <dbReference type="NCBI Taxonomy" id="188477"/>
    <lineage>
        <taxon>Eukaryota</taxon>
        <taxon>Metazoa</taxon>
        <taxon>Spiralia</taxon>
        <taxon>Lophotrochozoa</taxon>
        <taxon>Mollusca</taxon>
        <taxon>Gastropoda</taxon>
        <taxon>Heterobranchia</taxon>
        <taxon>Euthyneura</taxon>
        <taxon>Panpulmonata</taxon>
        <taxon>Sacoglossa</taxon>
        <taxon>Placobranchoidea</taxon>
        <taxon>Plakobranchidae</taxon>
        <taxon>Elysia</taxon>
    </lineage>
</organism>
<protein>
    <recommendedName>
        <fullName evidence="1">C2CD3 N-terminal C2 domain-containing protein</fullName>
    </recommendedName>
</protein>
<dbReference type="PANTHER" id="PTHR21254:SF1">
    <property type="entry name" value="C2 DOMAIN-CONTAINING PROTEIN 3"/>
    <property type="match status" value="1"/>
</dbReference>
<dbReference type="PANTHER" id="PTHR21254">
    <property type="entry name" value="C2 DOMAIN-CONTAINING PROTEIN 3"/>
    <property type="match status" value="1"/>
</dbReference>
<accession>A0A3S0ZDU2</accession>
<feature type="non-terminal residue" evidence="2">
    <location>
        <position position="1"/>
    </location>
</feature>
<evidence type="ECO:0000313" key="2">
    <source>
        <dbReference type="EMBL" id="RUS75351.1"/>
    </source>
</evidence>
<dbReference type="InterPro" id="IPR057537">
    <property type="entry name" value="C2_C2CD3_N"/>
</dbReference>